<sequence length="62" mass="6756">MIGVEGGECALKRFAFWSQKPFFVTALPVGLAGKKVVHFFLGETPQERLLRSTAFANKSGAL</sequence>
<organism evidence="1 2">
    <name type="scientific">Sporosarcina ureilytica</name>
    <dbReference type="NCBI Taxonomy" id="298596"/>
    <lineage>
        <taxon>Bacteria</taxon>
        <taxon>Bacillati</taxon>
        <taxon>Bacillota</taxon>
        <taxon>Bacilli</taxon>
        <taxon>Bacillales</taxon>
        <taxon>Caryophanaceae</taxon>
        <taxon>Sporosarcina</taxon>
    </lineage>
</organism>
<accession>A0A1D8JIT7</accession>
<proteinExistence type="predicted"/>
<reference evidence="1 2" key="1">
    <citation type="submission" date="2016-09" db="EMBL/GenBank/DDBJ databases">
        <title>Complete genome sequence of the Lysinibacillus sphaericus LMG 22257, a specie of Bacillus with ureolytic activity that can effectively biodeposit calcium carbonate.</title>
        <authorList>
            <person name="Yan W."/>
        </authorList>
    </citation>
    <scope>NUCLEOTIDE SEQUENCE [LARGE SCALE GENOMIC DNA]</scope>
    <source>
        <strain evidence="1 2">LMG 22257</strain>
    </source>
</reference>
<name>A0A1D8JIT7_9BACL</name>
<protein>
    <submittedName>
        <fullName evidence="1">Uncharacterized protein</fullName>
    </submittedName>
</protein>
<gene>
    <name evidence="1" type="ORF">BI350_14440</name>
</gene>
<dbReference type="KEGG" id="surl:BI350_14440"/>
<evidence type="ECO:0000313" key="1">
    <source>
        <dbReference type="EMBL" id="AOV08614.1"/>
    </source>
</evidence>
<evidence type="ECO:0000313" key="2">
    <source>
        <dbReference type="Proteomes" id="UP000185746"/>
    </source>
</evidence>
<dbReference type="AlphaFoldDB" id="A0A1D8JIT7"/>
<dbReference type="Proteomes" id="UP000185746">
    <property type="component" value="Chromosome"/>
</dbReference>
<dbReference type="EMBL" id="CP017560">
    <property type="protein sequence ID" value="AOV08614.1"/>
    <property type="molecule type" value="Genomic_DNA"/>
</dbReference>
<keyword evidence="2" id="KW-1185">Reference proteome</keyword>